<keyword evidence="2" id="KW-1185">Reference proteome</keyword>
<reference evidence="2" key="1">
    <citation type="journal article" date="2017" name="Nat. Ecol. Evol.">
        <title>Genome expansion and lineage-specific genetic innovations in the forest pathogenic fungi Armillaria.</title>
        <authorList>
            <person name="Sipos G."/>
            <person name="Prasanna A.N."/>
            <person name="Walter M.C."/>
            <person name="O'Connor E."/>
            <person name="Balint B."/>
            <person name="Krizsan K."/>
            <person name="Kiss B."/>
            <person name="Hess J."/>
            <person name="Varga T."/>
            <person name="Slot J."/>
            <person name="Riley R."/>
            <person name="Boka B."/>
            <person name="Rigling D."/>
            <person name="Barry K."/>
            <person name="Lee J."/>
            <person name="Mihaltcheva S."/>
            <person name="LaButti K."/>
            <person name="Lipzen A."/>
            <person name="Waldron R."/>
            <person name="Moloney N.M."/>
            <person name="Sperisen C."/>
            <person name="Kredics L."/>
            <person name="Vagvoelgyi C."/>
            <person name="Patrignani A."/>
            <person name="Fitzpatrick D."/>
            <person name="Nagy I."/>
            <person name="Doyle S."/>
            <person name="Anderson J.B."/>
            <person name="Grigoriev I.V."/>
            <person name="Gueldener U."/>
            <person name="Muensterkoetter M."/>
            <person name="Nagy L.G."/>
        </authorList>
    </citation>
    <scope>NUCLEOTIDE SEQUENCE [LARGE SCALE GENOMIC DNA]</scope>
    <source>
        <strain evidence="2">C18/9</strain>
    </source>
</reference>
<dbReference type="OrthoDB" id="2834551at2759"/>
<protein>
    <submittedName>
        <fullName evidence="1">Uncharacterized protein</fullName>
    </submittedName>
</protein>
<dbReference type="OMA" id="MNISCEV"/>
<dbReference type="Proteomes" id="UP000219338">
    <property type="component" value="Unassembled WGS sequence"/>
</dbReference>
<name>A0A284RTD3_ARMOS</name>
<organism evidence="1 2">
    <name type="scientific">Armillaria ostoyae</name>
    <name type="common">Armillaria root rot fungus</name>
    <dbReference type="NCBI Taxonomy" id="47428"/>
    <lineage>
        <taxon>Eukaryota</taxon>
        <taxon>Fungi</taxon>
        <taxon>Dikarya</taxon>
        <taxon>Basidiomycota</taxon>
        <taxon>Agaricomycotina</taxon>
        <taxon>Agaricomycetes</taxon>
        <taxon>Agaricomycetidae</taxon>
        <taxon>Agaricales</taxon>
        <taxon>Marasmiineae</taxon>
        <taxon>Physalacriaceae</taxon>
        <taxon>Armillaria</taxon>
    </lineage>
</organism>
<proteinExistence type="predicted"/>
<sequence length="560" mass="62539">MSSPNISCAQCSHPVLSSFKENFSLLHSALDETTPTIATLLGTNNYPSPYQYRILCASRSKVGNALHEIDIIMEHLEDERRRLLDIQESHRRVMSPVRHLPAEILSKIFALSTTSFYDVFDSRLTDGPWALSKVCSEWHAVAIGCCPDMWSNMNISCEVAPRDPEALLRLVLSRCRDGPLHIRIGDVDNAVIALLSIVIEESPRWRSFEVKHPNAQLMGALGAVRAKLDNLESLSIRLSSVLGQGLITTFETAPHLKTVELNGQTGEMRVSLPFSQLMSYIDDSYPRTQGVSTAEYFLNILKKSPRLLKFHAGCYSWFPGHLVTVHPVVAPPFVHESLEELSSYDPALLRSVLLPELRVVKMETPDGGYAIRTPILALCELIVRSSCSLTSLTLRNISLGYRGTPCWRDVLDLTPCLMKLEVVMRHGFGMYTTTFLSGLAEGLAEKGKSQEDPTRYDIVPLLTDLTIEVADEASGSIIFYSFLDCDFVDMVASRYRSAALRHVRVVAKSNGENQGIDFWKFGDDEFKQMKELKSEGLKICVFNESGWRGEQVDCLATEAV</sequence>
<dbReference type="AlphaFoldDB" id="A0A284RTD3"/>
<evidence type="ECO:0000313" key="1">
    <source>
        <dbReference type="EMBL" id="SJL12019.1"/>
    </source>
</evidence>
<gene>
    <name evidence="1" type="ORF">ARMOST_15436</name>
</gene>
<accession>A0A284RTD3</accession>
<dbReference type="EMBL" id="FUEG01000016">
    <property type="protein sequence ID" value="SJL12019.1"/>
    <property type="molecule type" value="Genomic_DNA"/>
</dbReference>
<dbReference type="STRING" id="47428.A0A284RTD3"/>
<evidence type="ECO:0000313" key="2">
    <source>
        <dbReference type="Proteomes" id="UP000219338"/>
    </source>
</evidence>